<name>A0A7K4JZ36_9AVES</name>
<reference evidence="3 4" key="1">
    <citation type="submission" date="2019-09" db="EMBL/GenBank/DDBJ databases">
        <title>Bird 10,000 Genomes (B10K) Project - Family phase.</title>
        <authorList>
            <person name="Zhang G."/>
        </authorList>
    </citation>
    <scope>NUCLEOTIDE SEQUENCE [LARGE SCALE GENOMIC DNA]</scope>
    <source>
        <strain evidence="3">B10K-MSB-42743</strain>
        <tissue evidence="3">Heart</tissue>
    </source>
</reference>
<dbReference type="GO" id="GO:0046872">
    <property type="term" value="F:metal ion binding"/>
    <property type="evidence" value="ECO:0007669"/>
    <property type="project" value="InterPro"/>
</dbReference>
<dbReference type="InterPro" id="IPR011765">
    <property type="entry name" value="Pept_M16_N"/>
</dbReference>
<dbReference type="InterPro" id="IPR050361">
    <property type="entry name" value="MPP/UQCRC_Complex"/>
</dbReference>
<gene>
    <name evidence="3" type="primary">Uqcrc1_0</name>
    <name evidence="3" type="ORF">CRYSOU_R01365</name>
</gene>
<dbReference type="AlphaFoldDB" id="A0A7K4JZ36"/>
<feature type="non-terminal residue" evidence="3">
    <location>
        <position position="233"/>
    </location>
</feature>
<dbReference type="GO" id="GO:0005739">
    <property type="term" value="C:mitochondrion"/>
    <property type="evidence" value="ECO:0007669"/>
    <property type="project" value="TreeGrafter"/>
</dbReference>
<dbReference type="Pfam" id="PF00675">
    <property type="entry name" value="Peptidase_M16"/>
    <property type="match status" value="1"/>
</dbReference>
<dbReference type="Gene3D" id="3.30.830.10">
    <property type="entry name" value="Metalloenzyme, LuxS/M16 peptidase-like"/>
    <property type="match status" value="2"/>
</dbReference>
<accession>A0A7K4JZ36</accession>
<dbReference type="InterPro" id="IPR011249">
    <property type="entry name" value="Metalloenz_LuxS/M16"/>
</dbReference>
<dbReference type="Pfam" id="PF05193">
    <property type="entry name" value="Peptidase_M16_C"/>
    <property type="match status" value="1"/>
</dbReference>
<dbReference type="PANTHER" id="PTHR11851">
    <property type="entry name" value="METALLOPROTEASE"/>
    <property type="match status" value="1"/>
</dbReference>
<feature type="non-terminal residue" evidence="3">
    <location>
        <position position="1"/>
    </location>
</feature>
<dbReference type="SUPFAM" id="SSF63411">
    <property type="entry name" value="LuxS/MPP-like metallohydrolase"/>
    <property type="match status" value="2"/>
</dbReference>
<evidence type="ECO:0000259" key="2">
    <source>
        <dbReference type="Pfam" id="PF05193"/>
    </source>
</evidence>
<evidence type="ECO:0000313" key="3">
    <source>
        <dbReference type="EMBL" id="NWI09244.1"/>
    </source>
</evidence>
<proteinExistence type="predicted"/>
<organism evidence="3 4">
    <name type="scientific">Crypturellus soui</name>
    <dbReference type="NCBI Taxonomy" id="458187"/>
    <lineage>
        <taxon>Eukaryota</taxon>
        <taxon>Metazoa</taxon>
        <taxon>Chordata</taxon>
        <taxon>Craniata</taxon>
        <taxon>Vertebrata</taxon>
        <taxon>Euteleostomi</taxon>
        <taxon>Archelosauria</taxon>
        <taxon>Archosauria</taxon>
        <taxon>Dinosauria</taxon>
        <taxon>Saurischia</taxon>
        <taxon>Theropoda</taxon>
        <taxon>Coelurosauria</taxon>
        <taxon>Aves</taxon>
        <taxon>Palaeognathae</taxon>
        <taxon>Tinamiformes</taxon>
        <taxon>Tinamidae</taxon>
        <taxon>Crypturellus</taxon>
    </lineage>
</organism>
<evidence type="ECO:0000259" key="1">
    <source>
        <dbReference type="Pfam" id="PF00675"/>
    </source>
</evidence>
<dbReference type="OrthoDB" id="10251424at2759"/>
<feature type="domain" description="Peptidase M16 N-terminal" evidence="1">
    <location>
        <begin position="1"/>
        <end position="61"/>
    </location>
</feature>
<feature type="domain" description="Peptidase M16 C-terminal" evidence="2">
    <location>
        <begin position="68"/>
        <end position="232"/>
    </location>
</feature>
<sequence>VELLADVVQNCALEESQIEKERGVILQELKELDTNLTDVTLDYLHATAFQGTALGRTVEGTTENIKRMTRADLVSYIDTNFKAPRMVLAAAGGVSHKELVDAAKQHFSGVPFTYKEDMVPSVPPCRFTGSEIRVRDDALPHAHIALAVEGPGWADPDNVVLLVANSIMGRYDRTFGGGKNQSSRLAALAVQHNLCHSFQTFNTSYSDTGLFGFHFISDPLSIDDMLYCAQGEW</sequence>
<comment type="caution">
    <text evidence="3">The sequence shown here is derived from an EMBL/GenBank/DDBJ whole genome shotgun (WGS) entry which is preliminary data.</text>
</comment>
<dbReference type="PANTHER" id="PTHR11851:SF116">
    <property type="entry name" value="CYTOCHROME B-C1 COMPLEX SUBUNIT 1, MITOCHONDRIAL"/>
    <property type="match status" value="1"/>
</dbReference>
<evidence type="ECO:0000313" key="4">
    <source>
        <dbReference type="Proteomes" id="UP000545332"/>
    </source>
</evidence>
<keyword evidence="4" id="KW-1185">Reference proteome</keyword>
<dbReference type="EMBL" id="VWPX01002031">
    <property type="protein sequence ID" value="NWI09244.1"/>
    <property type="molecule type" value="Genomic_DNA"/>
</dbReference>
<dbReference type="Proteomes" id="UP000545332">
    <property type="component" value="Unassembled WGS sequence"/>
</dbReference>
<protein>
    <submittedName>
        <fullName evidence="3">QCR1 protein</fullName>
    </submittedName>
</protein>
<dbReference type="InterPro" id="IPR007863">
    <property type="entry name" value="Peptidase_M16_C"/>
</dbReference>